<dbReference type="InterPro" id="IPR004869">
    <property type="entry name" value="MMPL_dom"/>
</dbReference>
<feature type="transmembrane region" description="Helical" evidence="6">
    <location>
        <begin position="437"/>
        <end position="455"/>
    </location>
</feature>
<evidence type="ECO:0000313" key="8">
    <source>
        <dbReference type="EMBL" id="AWY40064.1"/>
    </source>
</evidence>
<name>A0A2Z4RJ95_PSEPU</name>
<accession>A0A2Z4RJ95</accession>
<dbReference type="PANTHER" id="PTHR33406:SF10">
    <property type="entry name" value="SSD DOMAIN-CONTAINING PROTEIN"/>
    <property type="match status" value="1"/>
</dbReference>
<evidence type="ECO:0000256" key="6">
    <source>
        <dbReference type="SAM" id="Phobius"/>
    </source>
</evidence>
<dbReference type="OrthoDB" id="5963930at2"/>
<evidence type="ECO:0000313" key="9">
    <source>
        <dbReference type="Proteomes" id="UP000250299"/>
    </source>
</evidence>
<feature type="transmembrane region" description="Helical" evidence="6">
    <location>
        <begin position="691"/>
        <end position="714"/>
    </location>
</feature>
<evidence type="ECO:0000256" key="3">
    <source>
        <dbReference type="ARBA" id="ARBA00022692"/>
    </source>
</evidence>
<feature type="transmembrane region" description="Helical" evidence="6">
    <location>
        <begin position="271"/>
        <end position="294"/>
    </location>
</feature>
<feature type="transmembrane region" description="Helical" evidence="6">
    <location>
        <begin position="375"/>
        <end position="399"/>
    </location>
</feature>
<evidence type="ECO:0000256" key="1">
    <source>
        <dbReference type="ARBA" id="ARBA00004651"/>
    </source>
</evidence>
<comment type="subcellular location">
    <subcellularLocation>
        <location evidence="1">Cell membrane</location>
        <topology evidence="1">Multi-pass membrane protein</topology>
    </subcellularLocation>
</comment>
<keyword evidence="4 6" id="KW-1133">Transmembrane helix</keyword>
<dbReference type="PROSITE" id="PS50156">
    <property type="entry name" value="SSD"/>
    <property type="match status" value="1"/>
</dbReference>
<keyword evidence="5 6" id="KW-0472">Membrane</keyword>
<evidence type="ECO:0000256" key="5">
    <source>
        <dbReference type="ARBA" id="ARBA00023136"/>
    </source>
</evidence>
<feature type="transmembrane region" description="Helical" evidence="6">
    <location>
        <begin position="639"/>
        <end position="658"/>
    </location>
</feature>
<dbReference type="RefSeq" id="WP_110963826.1">
    <property type="nucleotide sequence ID" value="NZ_CP029693.1"/>
</dbReference>
<dbReference type="Pfam" id="PF03176">
    <property type="entry name" value="MMPL"/>
    <property type="match status" value="2"/>
</dbReference>
<proteinExistence type="predicted"/>
<gene>
    <name evidence="8" type="ORF">DKY63_09185</name>
</gene>
<feature type="transmembrane region" description="Helical" evidence="6">
    <location>
        <begin position="735"/>
        <end position="756"/>
    </location>
</feature>
<dbReference type="InterPro" id="IPR000731">
    <property type="entry name" value="SSD"/>
</dbReference>
<evidence type="ECO:0000256" key="4">
    <source>
        <dbReference type="ARBA" id="ARBA00022989"/>
    </source>
</evidence>
<keyword evidence="2" id="KW-1003">Cell membrane</keyword>
<dbReference type="SUPFAM" id="SSF82866">
    <property type="entry name" value="Multidrug efflux transporter AcrB transmembrane domain"/>
    <property type="match status" value="2"/>
</dbReference>
<evidence type="ECO:0000256" key="2">
    <source>
        <dbReference type="ARBA" id="ARBA00022475"/>
    </source>
</evidence>
<dbReference type="EMBL" id="CP029693">
    <property type="protein sequence ID" value="AWY40064.1"/>
    <property type="molecule type" value="Genomic_DNA"/>
</dbReference>
<protein>
    <submittedName>
        <fullName evidence="8">RND family transporter</fullName>
    </submittedName>
</protein>
<dbReference type="PANTHER" id="PTHR33406">
    <property type="entry name" value="MEMBRANE PROTEIN MJ1562-RELATED"/>
    <property type="match status" value="1"/>
</dbReference>
<organism evidence="8 9">
    <name type="scientific">Pseudomonas putida</name>
    <name type="common">Arthrobacter siderocapsulatus</name>
    <dbReference type="NCBI Taxonomy" id="303"/>
    <lineage>
        <taxon>Bacteria</taxon>
        <taxon>Pseudomonadati</taxon>
        <taxon>Pseudomonadota</taxon>
        <taxon>Gammaproteobacteria</taxon>
        <taxon>Pseudomonadales</taxon>
        <taxon>Pseudomonadaceae</taxon>
        <taxon>Pseudomonas</taxon>
    </lineage>
</organism>
<feature type="transmembrane region" description="Helical" evidence="6">
    <location>
        <begin position="35"/>
        <end position="53"/>
    </location>
</feature>
<feature type="transmembrane region" description="Helical" evidence="6">
    <location>
        <begin position="665"/>
        <end position="685"/>
    </location>
</feature>
<feature type="transmembrane region" description="Helical" evidence="6">
    <location>
        <begin position="342"/>
        <end position="363"/>
    </location>
</feature>
<dbReference type="AlphaFoldDB" id="A0A2Z4RJ95"/>
<feature type="domain" description="SSD" evidence="7">
    <location>
        <begin position="274"/>
        <end position="396"/>
    </location>
</feature>
<reference evidence="8 9" key="1">
    <citation type="submission" date="2018-05" db="EMBL/GenBank/DDBJ databases">
        <title>Whole genome sequence of Pseudomonas putida JBC17.</title>
        <authorList>
            <person name="Lee Y.H."/>
            <person name="David K."/>
        </authorList>
    </citation>
    <scope>NUCLEOTIDE SEQUENCE [LARGE SCALE GENOMIC DNA]</scope>
    <source>
        <strain evidence="8 9">JBC17</strain>
    </source>
</reference>
<keyword evidence="3 6" id="KW-0812">Transmembrane</keyword>
<dbReference type="GO" id="GO:0005886">
    <property type="term" value="C:plasma membrane"/>
    <property type="evidence" value="ECO:0007669"/>
    <property type="project" value="UniProtKB-SubCell"/>
</dbReference>
<feature type="transmembrane region" description="Helical" evidence="6">
    <location>
        <begin position="242"/>
        <end position="264"/>
    </location>
</feature>
<dbReference type="InterPro" id="IPR050545">
    <property type="entry name" value="Mycobact_MmpL"/>
</dbReference>
<feature type="transmembrane region" description="Helical" evidence="6">
    <location>
        <begin position="300"/>
        <end position="321"/>
    </location>
</feature>
<feature type="transmembrane region" description="Helical" evidence="6">
    <location>
        <begin position="768"/>
        <end position="792"/>
    </location>
</feature>
<evidence type="ECO:0000259" key="7">
    <source>
        <dbReference type="PROSITE" id="PS50156"/>
    </source>
</evidence>
<dbReference type="Gene3D" id="1.20.1640.10">
    <property type="entry name" value="Multidrug efflux transporter AcrB transmembrane domain"/>
    <property type="match status" value="2"/>
</dbReference>
<dbReference type="Proteomes" id="UP000250299">
    <property type="component" value="Chromosome"/>
</dbReference>
<sequence>MVDLKALQMPVIADPADFDKNSGNWLERLVFNHRISVILFCAVLTLFFGWSALKLPVNTSFEKMIPQSHPYIQNYLEHRDALRGMGNATRIVVENTQGDIFDKDYLLALQKVNDAVYLMSGVDQGWMRSLWTSSLRWTEVTEEGYRGGPVIPDRWDGSPQSMDRLRENINRAGIVGSYVANNLKSSMIFVPLLDINPETGKPLDYAQLSRQLEAQVRSLETDTIKVHIIGFAKIVGDLIDGLYSVMAYFGFSVLIATALVLFYTRCLRSTLLLVFCALLGVVWLLGLLSVLGYVLDPYSILVPFLIFAIGLSHGAQKMNGIMQDVGRGTHKYVAARYTFRRLFMAGLTALLVNIVGFAVLIIIDIPVIRDMALTTSLGVAILIFTKLFLIPVLLSYFGVSDQAAKRSIQTSEQVESGHSPMQRLRVGLIRLTQRRPAMFAVAGAVVLAGGGLMIGHHVQFGDLNPGAPELRPESRYNRDVAFVTQNYGLSTDQFVVMLKTPANGCTEFASLTEADRLSARLRELPGVQTTFSPADGIRLTTSGLFEGNPKWQTIPRNASNRTQAFNMFATDRPELVDRFCVITPVIAYLSDHKAATLERVVKEVEAYSAQYSTESRTFLLAAGSAGIEATTNIVVKRSFWTLHLVLYGAVALLCFITFRNWRAVVVALIPLIITSILCEALMVMLNIGIKVATLPVIAVGVGVGVDYALYLLSVQLGLQRHGMTLARSYEGSLDFVGRIVGLVGLTMAAGVIPWIWSPIKFQADMGILLSFMFLWNMVGALVLIPALSYFLLRTPADDADREKVEENAEIDDPMAILESPDDADKLAVKLRTTA</sequence>